<evidence type="ECO:0000256" key="2">
    <source>
        <dbReference type="SAM" id="SignalP"/>
    </source>
</evidence>
<dbReference type="GO" id="GO:0016491">
    <property type="term" value="F:oxidoreductase activity"/>
    <property type="evidence" value="ECO:0007669"/>
    <property type="project" value="InterPro"/>
</dbReference>
<keyword evidence="5" id="KW-1185">Reference proteome</keyword>
<dbReference type="Proteomes" id="UP000050424">
    <property type="component" value="Unassembled WGS sequence"/>
</dbReference>
<dbReference type="STRING" id="78410.A0A0P7ARW6"/>
<dbReference type="AlphaFoldDB" id="A0A0P7ARW6"/>
<protein>
    <recommendedName>
        <fullName evidence="3">EthD domain-containing protein</fullName>
    </recommendedName>
</protein>
<organism evidence="4 5">
    <name type="scientific">Neonectria ditissima</name>
    <dbReference type="NCBI Taxonomy" id="78410"/>
    <lineage>
        <taxon>Eukaryota</taxon>
        <taxon>Fungi</taxon>
        <taxon>Dikarya</taxon>
        <taxon>Ascomycota</taxon>
        <taxon>Pezizomycotina</taxon>
        <taxon>Sordariomycetes</taxon>
        <taxon>Hypocreomycetidae</taxon>
        <taxon>Hypocreales</taxon>
        <taxon>Nectriaceae</taxon>
        <taxon>Neonectria</taxon>
    </lineage>
</organism>
<accession>A0A0P7ARW6</accession>
<evidence type="ECO:0000256" key="1">
    <source>
        <dbReference type="ARBA" id="ARBA00005986"/>
    </source>
</evidence>
<feature type="signal peptide" evidence="2">
    <location>
        <begin position="1"/>
        <end position="22"/>
    </location>
</feature>
<feature type="domain" description="EthD" evidence="3">
    <location>
        <begin position="36"/>
        <end position="128"/>
    </location>
</feature>
<gene>
    <name evidence="4" type="ORF">AK830_g6059</name>
</gene>
<evidence type="ECO:0000313" key="4">
    <source>
        <dbReference type="EMBL" id="KPM40521.1"/>
    </source>
</evidence>
<proteinExistence type="inferred from homology"/>
<dbReference type="Gene3D" id="3.30.70.100">
    <property type="match status" value="1"/>
</dbReference>
<dbReference type="InterPro" id="IPR011008">
    <property type="entry name" value="Dimeric_a/b-barrel"/>
</dbReference>
<dbReference type="OrthoDB" id="3454835at2759"/>
<evidence type="ECO:0000313" key="5">
    <source>
        <dbReference type="Proteomes" id="UP000050424"/>
    </source>
</evidence>
<name>A0A0P7ARW6_9HYPO</name>
<comment type="similarity">
    <text evidence="1">Belongs to the tpcK family.</text>
</comment>
<dbReference type="InterPro" id="IPR009799">
    <property type="entry name" value="EthD_dom"/>
</dbReference>
<sequence length="178" mass="19455">MKSVSICLSLTAFVSLCTSVVADAEPARILTFFTKKAGLTEADFHHHWTNVHGPLVVPWALKYGVNRYTQYHTTESNRSSLQKALQLPDDYLLNYDGAADFTVSSLAEFLSAYADPYYKQVIAPDEESLFLHSGDVMVIRGTMGWTSEVVKDGVSAVDATPGCTKWKEIHGSAGEGCA</sequence>
<evidence type="ECO:0000259" key="3">
    <source>
        <dbReference type="Pfam" id="PF07110"/>
    </source>
</evidence>
<comment type="caution">
    <text evidence="4">The sequence shown here is derived from an EMBL/GenBank/DDBJ whole genome shotgun (WGS) entry which is preliminary data.</text>
</comment>
<dbReference type="Pfam" id="PF07110">
    <property type="entry name" value="EthD"/>
    <property type="match status" value="1"/>
</dbReference>
<dbReference type="SUPFAM" id="SSF54909">
    <property type="entry name" value="Dimeric alpha+beta barrel"/>
    <property type="match status" value="1"/>
</dbReference>
<reference evidence="4 5" key="1">
    <citation type="submission" date="2015-09" db="EMBL/GenBank/DDBJ databases">
        <title>Draft genome of a European isolate of the apple canker pathogen Neonectria ditissima.</title>
        <authorList>
            <person name="Gomez-Cortecero A."/>
            <person name="Harrison R.J."/>
            <person name="Armitage A.D."/>
        </authorList>
    </citation>
    <scope>NUCLEOTIDE SEQUENCE [LARGE SCALE GENOMIC DNA]</scope>
    <source>
        <strain evidence="4 5">R09/05</strain>
    </source>
</reference>
<dbReference type="EMBL" id="LKCW01000082">
    <property type="protein sequence ID" value="KPM40521.1"/>
    <property type="molecule type" value="Genomic_DNA"/>
</dbReference>
<feature type="chain" id="PRO_5006135011" description="EthD domain-containing protein" evidence="2">
    <location>
        <begin position="23"/>
        <end position="178"/>
    </location>
</feature>
<keyword evidence="2" id="KW-0732">Signal</keyword>